<organism evidence="1 2">
    <name type="scientific">Komagataeibacter swingsii</name>
    <dbReference type="NCBI Taxonomy" id="215220"/>
    <lineage>
        <taxon>Bacteria</taxon>
        <taxon>Pseudomonadati</taxon>
        <taxon>Pseudomonadota</taxon>
        <taxon>Alphaproteobacteria</taxon>
        <taxon>Acetobacterales</taxon>
        <taxon>Acetobacteraceae</taxon>
        <taxon>Komagataeibacter</taxon>
    </lineage>
</organism>
<reference evidence="1 2" key="1">
    <citation type="submission" date="2017-07" db="EMBL/GenBank/DDBJ databases">
        <title>A draft genome sequence of Komagataeibacter swingsii LMG 22125.</title>
        <authorList>
            <person name="Skraban J."/>
            <person name="Cleenwerck I."/>
            <person name="Vandamme P."/>
            <person name="Trcek J."/>
        </authorList>
    </citation>
    <scope>NUCLEOTIDE SEQUENCE [LARGE SCALE GENOMIC DNA]</scope>
    <source>
        <strain evidence="1 2">LMG 22125</strain>
    </source>
</reference>
<accession>A0A2V4R291</accession>
<dbReference type="AlphaFoldDB" id="A0A2V4R291"/>
<evidence type="ECO:0000313" key="1">
    <source>
        <dbReference type="EMBL" id="PYD69947.1"/>
    </source>
</evidence>
<keyword evidence="1" id="KW-0238">DNA-binding</keyword>
<dbReference type="GO" id="GO:0003677">
    <property type="term" value="F:DNA binding"/>
    <property type="evidence" value="ECO:0007669"/>
    <property type="project" value="UniProtKB-KW"/>
</dbReference>
<comment type="caution">
    <text evidence="1">The sequence shown here is derived from an EMBL/GenBank/DDBJ whole genome shotgun (WGS) entry which is preliminary data.</text>
</comment>
<dbReference type="EMBL" id="NKUB01000006">
    <property type="protein sequence ID" value="PYD69947.1"/>
    <property type="molecule type" value="Genomic_DNA"/>
</dbReference>
<keyword evidence="2" id="KW-1185">Reference proteome</keyword>
<gene>
    <name evidence="1" type="ORF">CFR76_06520</name>
</gene>
<dbReference type="RefSeq" id="WP_006560424.1">
    <property type="nucleotide sequence ID" value="NZ_NKUB01000006.1"/>
</dbReference>
<dbReference type="Proteomes" id="UP000247371">
    <property type="component" value="Unassembled WGS sequence"/>
</dbReference>
<dbReference type="InterPro" id="IPR016541">
    <property type="entry name" value="UCP008505"/>
</dbReference>
<name>A0A2V4R291_9PROT</name>
<sequence>MTLYLLDANVLIRAHGDYYPIDRIPQFWEWLLEMGSQNCVKIPLEIYNEVTPSNGPLAEWLKRADVKEALVLEESPDRATVQRVLALGYAPDLDDVEMEQIGRDPFLIAAAMVKPDRIVVTKEGSKPSATRSRRKIPDICKTFGVTCINDFILYRELNFSIK</sequence>
<protein>
    <submittedName>
        <fullName evidence="1">DNA-binding protein</fullName>
    </submittedName>
</protein>
<proteinExistence type="predicted"/>
<evidence type="ECO:0000313" key="2">
    <source>
        <dbReference type="Proteomes" id="UP000247371"/>
    </source>
</evidence>
<dbReference type="Pfam" id="PF14367">
    <property type="entry name" value="DUF4411"/>
    <property type="match status" value="1"/>
</dbReference>